<evidence type="ECO:0000313" key="2">
    <source>
        <dbReference type="Proteomes" id="UP000620127"/>
    </source>
</evidence>
<evidence type="ECO:0000313" key="1">
    <source>
        <dbReference type="EMBL" id="GGX08742.1"/>
    </source>
</evidence>
<evidence type="ECO:0008006" key="3">
    <source>
        <dbReference type="Google" id="ProtNLM"/>
    </source>
</evidence>
<dbReference type="Proteomes" id="UP000620127">
    <property type="component" value="Unassembled WGS sequence"/>
</dbReference>
<dbReference type="EMBL" id="BMYT01000002">
    <property type="protein sequence ID" value="GGX08742.1"/>
    <property type="molecule type" value="Genomic_DNA"/>
</dbReference>
<accession>A0ABQ2XBB7</accession>
<reference evidence="2" key="1">
    <citation type="journal article" date="2019" name="Int. J. Syst. Evol. Microbiol.">
        <title>The Global Catalogue of Microorganisms (GCM) 10K type strain sequencing project: providing services to taxonomists for standard genome sequencing and annotation.</title>
        <authorList>
            <consortium name="The Broad Institute Genomics Platform"/>
            <consortium name="The Broad Institute Genome Sequencing Center for Infectious Disease"/>
            <person name="Wu L."/>
            <person name="Ma J."/>
        </authorList>
    </citation>
    <scope>NUCLEOTIDE SEQUENCE [LARGE SCALE GENOMIC DNA]</scope>
    <source>
        <strain evidence="2">KCTC 23916</strain>
    </source>
</reference>
<comment type="caution">
    <text evidence="1">The sequence shown here is derived from an EMBL/GenBank/DDBJ whole genome shotgun (WGS) entry which is preliminary data.</text>
</comment>
<name>A0ABQ2XBB7_9BURK</name>
<keyword evidence="2" id="KW-1185">Reference proteome</keyword>
<gene>
    <name evidence="1" type="ORF">GCM10011282_13620</name>
</gene>
<proteinExistence type="predicted"/>
<dbReference type="RefSeq" id="WP_189345304.1">
    <property type="nucleotide sequence ID" value="NZ_BMYT01000002.1"/>
</dbReference>
<sequence>MKLLKLFIAFALLTSLLIYWRWQVADETVREIVATTTHVKSPAQLASKDLTPTRSPKTQSDKPIVTTTELPAYNTPLKEIYEPLKKRVQQNDAKAACRLAEELFRCGYLLPERKKLISQLQQEAESTKLNNSTPLKWQERLNAYRAEDEIDQAVCKGYEEYDEIEAWRFKFVAALNGHINSMEDFATKPYWNPNDLNANIDAWKAFQVYRETFLQQAASAGSASAALTLIEEYSGDSSIMRGPLAPLSKIRVDFRQAAKYAYVYNLISRSDAGNNHYVNRALQQAARQITPQDLTIAKQEADQLFKSWGSDYLQKRGASFQQQKKQVGANCNNQL</sequence>
<organism evidence="1 2">
    <name type="scientific">Undibacterium macrobrachii</name>
    <dbReference type="NCBI Taxonomy" id="1119058"/>
    <lineage>
        <taxon>Bacteria</taxon>
        <taxon>Pseudomonadati</taxon>
        <taxon>Pseudomonadota</taxon>
        <taxon>Betaproteobacteria</taxon>
        <taxon>Burkholderiales</taxon>
        <taxon>Oxalobacteraceae</taxon>
        <taxon>Undibacterium</taxon>
    </lineage>
</organism>
<protein>
    <recommendedName>
        <fullName evidence="3">DUF4034 domain-containing protein</fullName>
    </recommendedName>
</protein>